<dbReference type="Gene3D" id="1.25.50.20">
    <property type="match status" value="4"/>
</dbReference>
<feature type="binding site" evidence="18">
    <location>
        <position position="2244"/>
    </location>
    <ligand>
        <name>Zn(2+)</name>
        <dbReference type="ChEBI" id="CHEBI:29105"/>
        <note>catalytic</note>
    </ligand>
</feature>
<evidence type="ECO:0000256" key="17">
    <source>
        <dbReference type="PIRSR" id="PIRSR634016-1"/>
    </source>
</evidence>
<feature type="transmembrane region" description="Helical" evidence="21">
    <location>
        <begin position="30"/>
        <end position="54"/>
    </location>
</feature>
<dbReference type="PANTHER" id="PTHR11533:SF294">
    <property type="entry name" value="THYROTROPIN-RELEASING HORMONE-DEGRADING ECTOENZYME"/>
    <property type="match status" value="1"/>
</dbReference>
<dbReference type="InterPro" id="IPR027268">
    <property type="entry name" value="Peptidase_M4/M1_CTD_sf"/>
</dbReference>
<feature type="domain" description="ERAP1-like C-terminal" evidence="23">
    <location>
        <begin position="2476"/>
        <end position="2794"/>
    </location>
</feature>
<evidence type="ECO:0000256" key="8">
    <source>
        <dbReference type="ARBA" id="ARBA00022723"/>
    </source>
</evidence>
<keyword evidence="7 21" id="KW-0812">Transmembrane</keyword>
<keyword evidence="5" id="KW-1003">Cell membrane</keyword>
<feature type="domain" description="Peptidase M1 membrane alanine aminopeptidase" evidence="22">
    <location>
        <begin position="2168"/>
        <end position="2390"/>
    </location>
</feature>
<feature type="domain" description="Peptidase M1 membrane alanine aminopeptidase" evidence="22">
    <location>
        <begin position="375"/>
        <end position="598"/>
    </location>
</feature>
<organism evidence="25 26">
    <name type="scientific">Crassostrea virginica</name>
    <name type="common">Eastern oyster</name>
    <dbReference type="NCBI Taxonomy" id="6565"/>
    <lineage>
        <taxon>Eukaryota</taxon>
        <taxon>Metazoa</taxon>
        <taxon>Spiralia</taxon>
        <taxon>Lophotrochozoa</taxon>
        <taxon>Mollusca</taxon>
        <taxon>Bivalvia</taxon>
        <taxon>Autobranchia</taxon>
        <taxon>Pteriomorphia</taxon>
        <taxon>Ostreida</taxon>
        <taxon>Ostreoidea</taxon>
        <taxon>Ostreidae</taxon>
        <taxon>Crassostrea</taxon>
    </lineage>
</organism>
<dbReference type="GO" id="GO:0042277">
    <property type="term" value="F:peptide binding"/>
    <property type="evidence" value="ECO:0007669"/>
    <property type="project" value="TreeGrafter"/>
</dbReference>
<dbReference type="PRINTS" id="PR00756">
    <property type="entry name" value="ALADIPTASE"/>
</dbReference>
<dbReference type="SUPFAM" id="SSF55486">
    <property type="entry name" value="Metalloproteases ('zincins'), catalytic domain"/>
    <property type="match status" value="4"/>
</dbReference>
<dbReference type="InterPro" id="IPR001930">
    <property type="entry name" value="Peptidase_M1"/>
</dbReference>
<dbReference type="OrthoDB" id="510539at2759"/>
<evidence type="ECO:0000256" key="12">
    <source>
        <dbReference type="ARBA" id="ARBA00022989"/>
    </source>
</evidence>
<dbReference type="FunFam" id="2.60.40.1730:FF:000012">
    <property type="entry name" value="Aminopeptidase N"/>
    <property type="match status" value="4"/>
</dbReference>
<feature type="domain" description="Peptidase M1 membrane alanine aminopeptidase" evidence="22">
    <location>
        <begin position="3060"/>
        <end position="3281"/>
    </location>
</feature>
<dbReference type="GO" id="GO:0043171">
    <property type="term" value="P:peptide catabolic process"/>
    <property type="evidence" value="ECO:0007669"/>
    <property type="project" value="TreeGrafter"/>
</dbReference>
<evidence type="ECO:0000256" key="14">
    <source>
        <dbReference type="ARBA" id="ARBA00023136"/>
    </source>
</evidence>
<dbReference type="FunFam" id="1.10.390.10:FF:000006">
    <property type="entry name" value="Puromycin-sensitive aminopeptidase"/>
    <property type="match status" value="2"/>
</dbReference>
<evidence type="ECO:0000259" key="24">
    <source>
        <dbReference type="Pfam" id="PF17900"/>
    </source>
</evidence>
<dbReference type="FunFam" id="2.60.40.1910:FF:000006">
    <property type="entry name" value="Aminopeptidase"/>
    <property type="match status" value="3"/>
</dbReference>
<evidence type="ECO:0000256" key="1">
    <source>
        <dbReference type="ARBA" id="ARBA00004236"/>
    </source>
</evidence>
<dbReference type="GO" id="GO:0008270">
    <property type="term" value="F:zinc ion binding"/>
    <property type="evidence" value="ECO:0007669"/>
    <property type="project" value="InterPro"/>
</dbReference>
<keyword evidence="13" id="KW-0482">Metalloprotease</keyword>
<dbReference type="Proteomes" id="UP000694844">
    <property type="component" value="Chromosome 9"/>
</dbReference>
<name>A0A8B8BKF6_CRAVI</name>
<keyword evidence="8 18" id="KW-0479">Metal-binding</keyword>
<dbReference type="GO" id="GO:0070006">
    <property type="term" value="F:metalloaminopeptidase activity"/>
    <property type="evidence" value="ECO:0007669"/>
    <property type="project" value="TreeGrafter"/>
</dbReference>
<feature type="domain" description="Aminopeptidase N-like N-terminal" evidence="24">
    <location>
        <begin position="151"/>
        <end position="339"/>
    </location>
</feature>
<comment type="subcellular location">
    <subcellularLocation>
        <location evidence="1">Cell membrane</location>
    </subcellularLocation>
    <subcellularLocation>
        <location evidence="2">Membrane</location>
        <topology evidence="2">Single-pass type II membrane protein</topology>
    </subcellularLocation>
</comment>
<accession>A0A8B8BKF6</accession>
<keyword evidence="11" id="KW-0735">Signal-anchor</keyword>
<dbReference type="KEGG" id="cvn:111111251"/>
<evidence type="ECO:0000313" key="25">
    <source>
        <dbReference type="Proteomes" id="UP000694844"/>
    </source>
</evidence>
<dbReference type="GO" id="GO:0006508">
    <property type="term" value="P:proteolysis"/>
    <property type="evidence" value="ECO:0007669"/>
    <property type="project" value="UniProtKB-KW"/>
</dbReference>
<feature type="active site" description="Proton acceptor" evidence="17">
    <location>
        <position position="2241"/>
    </location>
</feature>
<dbReference type="InterPro" id="IPR042097">
    <property type="entry name" value="Aminopeptidase_N-like_N_sf"/>
</dbReference>
<dbReference type="FunFam" id="1.25.50.20:FF:000001">
    <property type="entry name" value="Aminopeptidase"/>
    <property type="match status" value="4"/>
</dbReference>
<dbReference type="GO" id="GO:0005615">
    <property type="term" value="C:extracellular space"/>
    <property type="evidence" value="ECO:0007669"/>
    <property type="project" value="TreeGrafter"/>
</dbReference>
<evidence type="ECO:0000256" key="15">
    <source>
        <dbReference type="ARBA" id="ARBA00023157"/>
    </source>
</evidence>
<dbReference type="GeneID" id="111111251"/>
<evidence type="ECO:0000256" key="6">
    <source>
        <dbReference type="ARBA" id="ARBA00022670"/>
    </source>
</evidence>
<evidence type="ECO:0000256" key="18">
    <source>
        <dbReference type="PIRSR" id="PIRSR634016-3"/>
    </source>
</evidence>
<dbReference type="PANTHER" id="PTHR11533">
    <property type="entry name" value="PROTEASE M1 ZINC METALLOPROTEASE"/>
    <property type="match status" value="1"/>
</dbReference>
<feature type="domain" description="ERAP1-like C-terminal" evidence="23">
    <location>
        <begin position="3368"/>
        <end position="3687"/>
    </location>
</feature>
<dbReference type="InterPro" id="IPR024571">
    <property type="entry name" value="ERAP1-like_C_dom"/>
</dbReference>
<dbReference type="Gene3D" id="1.10.390.10">
    <property type="entry name" value="Neutral Protease Domain 2"/>
    <property type="match status" value="4"/>
</dbReference>
<evidence type="ECO:0000256" key="2">
    <source>
        <dbReference type="ARBA" id="ARBA00004606"/>
    </source>
</evidence>
<dbReference type="InterPro" id="IPR034016">
    <property type="entry name" value="M1_APN-typ"/>
</dbReference>
<comment type="cofactor">
    <cofactor evidence="18">
        <name>Zn(2+)</name>
        <dbReference type="ChEBI" id="CHEBI:29105"/>
    </cofactor>
    <text evidence="18">Binds 1 zinc ion per subunit.</text>
</comment>
<evidence type="ECO:0000259" key="22">
    <source>
        <dbReference type="Pfam" id="PF01433"/>
    </source>
</evidence>
<evidence type="ECO:0000256" key="3">
    <source>
        <dbReference type="ARBA" id="ARBA00010136"/>
    </source>
</evidence>
<dbReference type="CDD" id="cd09601">
    <property type="entry name" value="M1_APN-Q_like"/>
    <property type="match status" value="4"/>
</dbReference>
<dbReference type="FunFam" id="2.60.40.1910:FF:000003">
    <property type="entry name" value="Aminopeptidase"/>
    <property type="match status" value="1"/>
</dbReference>
<feature type="domain" description="ERAP1-like C-terminal" evidence="23">
    <location>
        <begin position="1582"/>
        <end position="1900"/>
    </location>
</feature>
<evidence type="ECO:0000256" key="11">
    <source>
        <dbReference type="ARBA" id="ARBA00022968"/>
    </source>
</evidence>
<evidence type="ECO:0000256" key="21">
    <source>
        <dbReference type="SAM" id="Phobius"/>
    </source>
</evidence>
<feature type="site" description="Transition state stabilizer" evidence="19">
    <location>
        <position position="2326"/>
    </location>
</feature>
<keyword evidence="9" id="KW-0378">Hydrolase</keyword>
<feature type="domain" description="Peptidase M1 membrane alanine aminopeptidase" evidence="22">
    <location>
        <begin position="1272"/>
        <end position="1495"/>
    </location>
</feature>
<feature type="domain" description="Aminopeptidase N-like N-terminal" evidence="24">
    <location>
        <begin position="1046"/>
        <end position="1236"/>
    </location>
</feature>
<dbReference type="Pfam" id="PF17900">
    <property type="entry name" value="Peptidase_M1_N"/>
    <property type="match status" value="4"/>
</dbReference>
<dbReference type="FunFam" id="1.10.390.10:FF:000016">
    <property type="entry name" value="Glutamyl aminopeptidase"/>
    <property type="match status" value="1"/>
</dbReference>
<dbReference type="SUPFAM" id="SSF63737">
    <property type="entry name" value="Leukotriene A4 hydrolase N-terminal domain"/>
    <property type="match status" value="4"/>
</dbReference>
<evidence type="ECO:0000256" key="19">
    <source>
        <dbReference type="PIRSR" id="PIRSR634016-4"/>
    </source>
</evidence>
<evidence type="ECO:0000313" key="26">
    <source>
        <dbReference type="RefSeq" id="XP_022303820.1"/>
    </source>
</evidence>
<evidence type="ECO:0000256" key="9">
    <source>
        <dbReference type="ARBA" id="ARBA00022801"/>
    </source>
</evidence>
<protein>
    <submittedName>
        <fullName evidence="26">Uncharacterized protein LOC111111251</fullName>
    </submittedName>
</protein>
<dbReference type="InterPro" id="IPR014782">
    <property type="entry name" value="Peptidase_M1_dom"/>
</dbReference>
<evidence type="ECO:0000256" key="4">
    <source>
        <dbReference type="ARBA" id="ARBA00022438"/>
    </source>
</evidence>
<feature type="region of interest" description="Disordered" evidence="20">
    <location>
        <begin position="108"/>
        <end position="144"/>
    </location>
</feature>
<feature type="domain" description="Aminopeptidase N-like N-terminal" evidence="24">
    <location>
        <begin position="2832"/>
        <end position="3022"/>
    </location>
</feature>
<dbReference type="InterPro" id="IPR050344">
    <property type="entry name" value="Peptidase_M1_aminopeptidases"/>
</dbReference>
<evidence type="ECO:0000256" key="16">
    <source>
        <dbReference type="ARBA" id="ARBA00023180"/>
    </source>
</evidence>
<keyword evidence="10 18" id="KW-0862">Zinc</keyword>
<keyword evidence="25" id="KW-1185">Reference proteome</keyword>
<comment type="similarity">
    <text evidence="3">Belongs to the peptidase M1 family.</text>
</comment>
<proteinExistence type="inferred from homology"/>
<gene>
    <name evidence="26" type="primary">LOC111111251</name>
</gene>
<evidence type="ECO:0000256" key="20">
    <source>
        <dbReference type="SAM" id="MobiDB-lite"/>
    </source>
</evidence>
<feature type="compositionally biased region" description="Low complexity" evidence="20">
    <location>
        <begin position="115"/>
        <end position="136"/>
    </location>
</feature>
<sequence>MAEYELKRYNSPDMLEPEYRRKEAGCFVRVTTGFVLLLLALILVAGVAAIVYFIQKDNSNTPNNELPEVVSAEKLKSDCEALAESGKLDQNKVCTVCPTPSASTCPPWTTMKPVTSRATTSSSSPSTTSSTTSSTAPPQPMDFRLPNTVIPLEYELKIQPYMFNGNPDSFYFAGNVKIKIECRTSTNKIIMHGNMLNISNVNFGESGRSKGALPAPAFDPRRQFLTFRLNEFLETGRVYEIDMDFRGPLKNDMKGLYLSTYNYEGQTRYLATTQFQPTDARKAFPCFDEPGFKANFSVKIRRPKGWTSLSNMNIMNTVPVSSTEEEDVYNTSPKMSTYLVAFVVSQFQSRAGTFTKGKPYRAWAQPSAINETEEALSVGVAIIQEYEKFFNIEFPLPKQEMIAVPDYPLGAMENWGLITYRETAMLYNPVISSEASKQRVTQVITHELSHQWFGNLVTMGWWDDLWLNEGFATFIEYLGADLVRPDLKLMEKFTVSELFGAFSMDGLTTSHPIYVPVESPDQINEIFDSIIYNKGGSVIRMLRFFMGEEAFLKGIQDYLQMKKYSNAFHNDLFNALDQRAHNEGVQLPSSIKDIMDTWISQMNYPVVKVTKSSTGVIHVEQKRFLINDPSTDPGQFVSKYNYQWKIPFTYKTSGDADFNVSSTDVHWITSPALDLQGSLYPSNQGEWILGNVHQYGFYRVNYDPANWKALMNQLKQQHTKIPLINRAQIFNDVWNLVRAGELSVDVALPSLEYLDSEGDYVPWRAAMNELNYLSDMLGETEAFGDFQMFMKQKLSKLFKKLTLDDSNSTHTETLLRSMVGSAACGYGVSSCTTEAKNLYTAWMEDPERNRIDPDIKNVVYCTGIREGGQAEWDFAYRHYKTTTVASEKSLILSALACSSKTWILSHYLKLSLDENEIRSQDVTNVIIDVSRNSIGRYLAWEFMQENWETLRQKFGSGFFKFSQLIKGVTESFNTGHQVKQLEDFVQSHPDLGTGQRAFREAIENTKSNKAWMDRNYDTIKSWLDHMTSSSGSQALRDVRLPRSNIPTLYDIRLKPDIYSGNPEQFKFTGHITISINCTEATTNITMHKNKLTVSKIKVTNQLTSGSAPRVVRQSEDKDRQFLIIHLDGQLQAGQQYSVEMDFVGDLTDDLAGLYLSSYKRGNQTVYMATTQMEPTDARKAFPCFDEPDLKARFKLRLLRRPEKISLSNMPILRQRTTSDGFVEDEYEVSEKMSTYLVCIIICDFVARNGTTKNNIQYSAWSTPEAYDQTELALDVGMTTITYYEEFFGIKFPLPKQDMIAIPDFSAGAMENWGLITYRETAMLYQPGVSSEINKQRVVTVITHELAHQWFGDLVTMGWWDDLWLNEGFATFVEYLGADYKYPEWKMFEQFTVSEVQTAFGFDGLVSSHPIYAPVYNPAEINEIFDTISYSKGGSIIRMMQWFLGDSTFREGLKIYLNRRKFGNAAHDDLWNAMSERAQADGAGRVSDVKGVMDTWTLQMNYPVVKVTVVNGKVRVQQKRFLQNPSAHDPQKYVSPFGYKWQIPFSYTTKSQRNFDQDWRSAHWVTTSQTDLPMQGTFGTEDWILGNVQQYGYYRVNYNRGNWLKLVQQLKTEHKNIHVINRGQLINDAWALAKSGDADMDIALKMVEYLGAEMDYVPWYAARQELSYVQKMLTRSNLYGKFKRFMQTLIKKPYDQLGMDNTGSGHLEIYTRSLLVQEACSYDIESCKSGAVRLYQAWMENPITKRIDPDLKSTVYCTAIAEGGEAEWNFAYQQYKETNVAAERRTLMAAMGCTKQIWILSKYLDMALDSSEVRRQDGTYVIIYVSHNSVGRDLAWNFVKANFEQLLEMYGTSSFALKNLLTGVLDSFNTEQDLQQLRDFKEKFPDMGSGTRAFDQVMEKTVANIDWMSKYYHTIEGWLDDNLASSTGGNSLKDVRLPRSVLPQLYTLEIYPDIYHPDPRNFTYSGSVDIDVLVVEETNNITLHINKLTVDPNSVRVLNSATFSIIQTGGLTEDKDRQFLVVSVLTPLQKGGNYTLSMSFRGPLTDDLAGLYYSSYRRGDQTVYLATTQMEPVDARKAFPCFDEPDMKAKFKVTIVRKPEMISLSNMRIERSQQSPEGLVMDVYEESVPMSTYLACFIVCDFKNISRMTPSGILYGAWSRPEAINQAEFALDVGVDTITFYENYFNISFPLKKQDMIAIPDFAAGAMENWGLITYRETAMLYDPVMSSESNKQRVTVVITHELAHQWFGDLVTMGWWDDLWLNEGFASFVEYLGADNKFPEWKMFDQFVTEDLQVAMEFDGLVTSHPIYVPVANPDEINEIFDKISYSKGGSVIRMMRFFLGEDTFRAGLTDYLNSRKYGNSFHDDLWTSMTKLSQENGHAVNVKEVMDRWTLQMNYPVVTLTRLDNGMLRLTQKRFLSNPSAEDPLKYTSPFGYQWIIPFTYTTEATQKFQQTFGDIVWVNKTTQEIPANIEASDWILGNVQELGYYRMNYDQDNWRKLIGQLKANHEVIYTTNRAQLINDAWALAKAGELPMEIALETIEYLGAEMDYVPWEAAQKELSYVRKMLVRTSLYGKYKNFMSSLLAKPYGRLGLDNSGSSHLDTYTRSEVADLACSYEVPGCNSEVKRMFDKWMSNPSSNLVDPNLKTLVYCTGVSEGGEGEWDFVMRQYKQSSLAAEKSRLLYALACSKQTWILSRYLDMALDTSVVRKQDASSVIIYISQNTIGKDLAWSFVRRNYDRLKKDYGGGSFSFTKLILGITESFNTDLELQQLRDFISSKDLGSATRAAQQAIEKTQANIEWMKNNVPIIEKWLGRTTPTAQVNTNVRLPRSVLPELYTLELFPDLYQSDPKNFTFSGNLTILVNCTEVTSNITVHSNKISIDLASIEVRSTRGGGNLFSSLARDEELMFFIFNLNSDLNPGEQYELKMRFTGPLKDDLAGLYYSTYTSNNQTKYLATTQMEPVDARKAFPCFDEPDMKAKFKVTLVRRNDYKSLSNMEIKDYHSRVGNLVADEYFVTPRMSTYLLAFIVCQFQSTSTITKNGIKYSAWSLPEAVNDTQFGLMVGNKTITYYEEYFNISFPLKKQDMIAIPDFSAGAMENWGLITYRETAMLFKPGVSSEGNRQRVATVITHELAHQWFGNLVTMKWWDDLWLNEGFATFVECMGADHLFPDWKMWDQFVLDELYGTFSIDAFVTSHPIYVPVKTVDEMESVFDTISYSKGGSIIRMMRFFLGEENFRKGLHLYLESRKYGNAFHDDLWDAMDSIVAQKNLGYPTSIREIMHTWILQMNYPVVTVTVPRDGVVMATQNRFLRNPEATDPLVYISPFGYKWWVPLTYTTNTERNFDKTMTDVHWFNTTTQDFSDSSVKASDWVIANTNQYGVYRVNYTEENWKKLIDQLKQNHSVISTINRAQIINDAWSFARSNQLQMDLALRTVDYLSEERDYIPRVAADQQLAYIETMLSLTQHYGAFQLKMQQLVSAIYKEIGLNNTGATHLQSYMRSHVASTACSYDIPECLAAAEQQYKQWMVSPSNNRIDPGLKYTVYCTAIKQGGQAEWDFAYNQYKTSQVASERAKLLSALSCTKVPWLLKRFLEYAVTDGEVRKQDGTSVISAVGSNVIGRPIAWNFVRSRWNYIMKEYSEGQWNAGGFIKSISGAFNSDYQLQQLIDFGKAHTDLGRAQRSYEQAVEAVQANIQWMQKNLNLVLNWLNESK</sequence>
<feature type="binding site" evidence="18">
    <location>
        <position position="2263"/>
    </location>
    <ligand>
        <name>Zn(2+)</name>
        <dbReference type="ChEBI" id="CHEBI:29105"/>
        <note>catalytic</note>
    </ligand>
</feature>
<reference evidence="26" key="1">
    <citation type="submission" date="2025-08" db="UniProtKB">
        <authorList>
            <consortium name="RefSeq"/>
        </authorList>
    </citation>
    <scope>IDENTIFICATION</scope>
    <source>
        <tissue evidence="26">Whole sample</tissue>
    </source>
</reference>
<dbReference type="RefSeq" id="XP_022303820.1">
    <property type="nucleotide sequence ID" value="XM_022448112.1"/>
</dbReference>
<dbReference type="FunFam" id="1.10.390.10:FF:000001">
    <property type="entry name" value="Aminopeptidase"/>
    <property type="match status" value="1"/>
</dbReference>
<dbReference type="GO" id="GO:0005886">
    <property type="term" value="C:plasma membrane"/>
    <property type="evidence" value="ECO:0007669"/>
    <property type="project" value="UniProtKB-SubCell"/>
</dbReference>
<keyword evidence="16" id="KW-0325">Glycoprotein</keyword>
<feature type="binding site" evidence="18">
    <location>
        <position position="2240"/>
    </location>
    <ligand>
        <name>Zn(2+)</name>
        <dbReference type="ChEBI" id="CHEBI:29105"/>
        <note>catalytic</note>
    </ligand>
</feature>
<dbReference type="Gene3D" id="2.60.40.1730">
    <property type="entry name" value="tricorn interacting facor f3 domain"/>
    <property type="match status" value="4"/>
</dbReference>
<feature type="domain" description="Aminopeptidase N-like N-terminal" evidence="24">
    <location>
        <begin position="1955"/>
        <end position="2133"/>
    </location>
</feature>
<keyword evidence="12 21" id="KW-1133">Transmembrane helix</keyword>
<evidence type="ECO:0000256" key="5">
    <source>
        <dbReference type="ARBA" id="ARBA00022475"/>
    </source>
</evidence>
<evidence type="ECO:0000256" key="10">
    <source>
        <dbReference type="ARBA" id="ARBA00022833"/>
    </source>
</evidence>
<keyword evidence="6" id="KW-0645">Protease</keyword>
<dbReference type="Gene3D" id="2.60.40.1910">
    <property type="match status" value="4"/>
</dbReference>
<keyword evidence="14 21" id="KW-0472">Membrane</keyword>
<dbReference type="GO" id="GO:0005737">
    <property type="term" value="C:cytoplasm"/>
    <property type="evidence" value="ECO:0007669"/>
    <property type="project" value="TreeGrafter"/>
</dbReference>
<dbReference type="Pfam" id="PF11838">
    <property type="entry name" value="ERAP1_C"/>
    <property type="match status" value="4"/>
</dbReference>
<evidence type="ECO:0000256" key="13">
    <source>
        <dbReference type="ARBA" id="ARBA00023049"/>
    </source>
</evidence>
<dbReference type="InterPro" id="IPR045357">
    <property type="entry name" value="Aminopeptidase_N-like_N"/>
</dbReference>
<keyword evidence="15" id="KW-1015">Disulfide bond</keyword>
<dbReference type="Pfam" id="PF01433">
    <property type="entry name" value="Peptidase_M1"/>
    <property type="match status" value="4"/>
</dbReference>
<feature type="domain" description="ERAP1-like C-terminal" evidence="23">
    <location>
        <begin position="687"/>
        <end position="1006"/>
    </location>
</feature>
<evidence type="ECO:0000256" key="7">
    <source>
        <dbReference type="ARBA" id="ARBA00022692"/>
    </source>
</evidence>
<evidence type="ECO:0000259" key="23">
    <source>
        <dbReference type="Pfam" id="PF11838"/>
    </source>
</evidence>
<keyword evidence="4" id="KW-0031">Aminopeptidase</keyword>